<dbReference type="EMBL" id="CAJVQB010018437">
    <property type="protein sequence ID" value="CAG8787630.1"/>
    <property type="molecule type" value="Genomic_DNA"/>
</dbReference>
<reference evidence="1 2" key="1">
    <citation type="submission" date="2021-06" db="EMBL/GenBank/DDBJ databases">
        <authorList>
            <person name="Kallberg Y."/>
            <person name="Tangrot J."/>
            <person name="Rosling A."/>
        </authorList>
    </citation>
    <scope>NUCLEOTIDE SEQUENCE [LARGE SCALE GENOMIC DNA]</scope>
    <source>
        <strain evidence="1 2">120-4 pot B 10/14</strain>
    </source>
</reference>
<sequence length="151" mass="17344">MATEEFTREIFLLMEKGLSISPQGINSNDLENLTQYFKDKNIQPTIENVYMLVIKSKTEEHDDFNEAVVTRCGELLWLTVPEEEERKIKGEYQNIVDKIINKLSMSMQITSTTSTNEQPWEDIFNDGINYTSQISQSSNARGIDMLEGILP</sequence>
<organism evidence="1 2">
    <name type="scientific">Gigaspora margarita</name>
    <dbReference type="NCBI Taxonomy" id="4874"/>
    <lineage>
        <taxon>Eukaryota</taxon>
        <taxon>Fungi</taxon>
        <taxon>Fungi incertae sedis</taxon>
        <taxon>Mucoromycota</taxon>
        <taxon>Glomeromycotina</taxon>
        <taxon>Glomeromycetes</taxon>
        <taxon>Diversisporales</taxon>
        <taxon>Gigasporaceae</taxon>
        <taxon>Gigaspora</taxon>
    </lineage>
</organism>
<keyword evidence="2" id="KW-1185">Reference proteome</keyword>
<name>A0ABN7VMY4_GIGMA</name>
<evidence type="ECO:0000313" key="1">
    <source>
        <dbReference type="EMBL" id="CAG8787630.1"/>
    </source>
</evidence>
<accession>A0ABN7VMY4</accession>
<proteinExistence type="predicted"/>
<evidence type="ECO:0000313" key="2">
    <source>
        <dbReference type="Proteomes" id="UP000789901"/>
    </source>
</evidence>
<comment type="caution">
    <text evidence="1">The sequence shown here is derived from an EMBL/GenBank/DDBJ whole genome shotgun (WGS) entry which is preliminary data.</text>
</comment>
<gene>
    <name evidence="1" type="ORF">GMARGA_LOCUS20709</name>
</gene>
<protein>
    <submittedName>
        <fullName evidence="1">3892_t:CDS:1</fullName>
    </submittedName>
</protein>
<dbReference type="Proteomes" id="UP000789901">
    <property type="component" value="Unassembled WGS sequence"/>
</dbReference>